<dbReference type="RefSeq" id="WP_239040323.1">
    <property type="nucleotide sequence ID" value="NZ_BAAAEY010000003.1"/>
</dbReference>
<dbReference type="Pfam" id="PF00072">
    <property type="entry name" value="Response_reg"/>
    <property type="match status" value="1"/>
</dbReference>
<dbReference type="EMBL" id="FXWV01000003">
    <property type="protein sequence ID" value="SMR73247.1"/>
    <property type="molecule type" value="Genomic_DNA"/>
</dbReference>
<feature type="modified residue" description="4-aspartylphosphate" evidence="3">
    <location>
        <position position="259"/>
    </location>
</feature>
<dbReference type="InterPro" id="IPR001789">
    <property type="entry name" value="Sig_transdc_resp-reg_receiver"/>
</dbReference>
<dbReference type="SMART" id="SM00448">
    <property type="entry name" value="REC"/>
    <property type="match status" value="1"/>
</dbReference>
<dbReference type="PANTHER" id="PTHR45339:SF1">
    <property type="entry name" value="HYBRID SIGNAL TRANSDUCTION HISTIDINE KINASE J"/>
    <property type="match status" value="1"/>
</dbReference>
<evidence type="ECO:0000256" key="2">
    <source>
        <dbReference type="ARBA" id="ARBA00023012"/>
    </source>
</evidence>
<dbReference type="InterPro" id="IPR011006">
    <property type="entry name" value="CheY-like_superfamily"/>
</dbReference>
<dbReference type="CDD" id="cd17574">
    <property type="entry name" value="REC_OmpR"/>
    <property type="match status" value="1"/>
</dbReference>
<evidence type="ECO:0000256" key="3">
    <source>
        <dbReference type="PROSITE-ProRule" id="PRU00169"/>
    </source>
</evidence>
<gene>
    <name evidence="5" type="ORF">SAMN04487964_103190</name>
</gene>
<organism evidence="5 6">
    <name type="scientific">Marinobacterium sediminicola</name>
    <dbReference type="NCBI Taxonomy" id="518898"/>
    <lineage>
        <taxon>Bacteria</taxon>
        <taxon>Pseudomonadati</taxon>
        <taxon>Pseudomonadota</taxon>
        <taxon>Gammaproteobacteria</taxon>
        <taxon>Oceanospirillales</taxon>
        <taxon>Oceanospirillaceae</taxon>
        <taxon>Marinobacterium</taxon>
    </lineage>
</organism>
<feature type="domain" description="Response regulatory" evidence="4">
    <location>
        <begin position="208"/>
        <end position="326"/>
    </location>
</feature>
<evidence type="ECO:0000313" key="5">
    <source>
        <dbReference type="EMBL" id="SMR73247.1"/>
    </source>
</evidence>
<dbReference type="Proteomes" id="UP001159257">
    <property type="component" value="Unassembled WGS sequence"/>
</dbReference>
<evidence type="ECO:0000259" key="4">
    <source>
        <dbReference type="PROSITE" id="PS50110"/>
    </source>
</evidence>
<keyword evidence="2" id="KW-0902">Two-component regulatory system</keyword>
<sequence>MKIGTIGFPEDQLKKLEKILTLSKSKTLSLTAFEPAELPDVLLVFGDTLDDHSEVAEFPESYQERLILVNKKKPDSDQQAHIKLPFISSRVLRTLEAYEPLPQSEPVVAEVIAAEAVESTAVGTSAQTVERQETDVSAVPVETGAAEAAIDTSVDTLAEEEPELALETITTEAEAEKDNPFSKYDAQIEAVRRQQAELAEQHSDDSYSVLVVDDSHPMQQMLAKELQHMDQPVEIDFADDGETALDKAEKNHYDFIFLDIMMPGIDGFETCTRLRQMPGLKKTPIIMLSSKTSPLDEVKGIMAGSSTYLTKPIDHVEFQKVIKRVSRWVSEFKK</sequence>
<dbReference type="SUPFAM" id="SSF52172">
    <property type="entry name" value="CheY-like"/>
    <property type="match status" value="1"/>
</dbReference>
<proteinExistence type="predicted"/>
<protein>
    <submittedName>
        <fullName evidence="5">Response regulator receiver domain-containing protein</fullName>
    </submittedName>
</protein>
<comment type="caution">
    <text evidence="5">The sequence shown here is derived from an EMBL/GenBank/DDBJ whole genome shotgun (WGS) entry which is preliminary data.</text>
</comment>
<name>A0ABY1RY58_9GAMM</name>
<evidence type="ECO:0000313" key="6">
    <source>
        <dbReference type="Proteomes" id="UP001159257"/>
    </source>
</evidence>
<dbReference type="PROSITE" id="PS50110">
    <property type="entry name" value="RESPONSE_REGULATORY"/>
    <property type="match status" value="1"/>
</dbReference>
<dbReference type="PANTHER" id="PTHR45339">
    <property type="entry name" value="HYBRID SIGNAL TRANSDUCTION HISTIDINE KINASE J"/>
    <property type="match status" value="1"/>
</dbReference>
<keyword evidence="1 3" id="KW-0597">Phosphoprotein</keyword>
<dbReference type="Gene3D" id="3.40.50.2300">
    <property type="match status" value="1"/>
</dbReference>
<accession>A0ABY1RY58</accession>
<evidence type="ECO:0000256" key="1">
    <source>
        <dbReference type="ARBA" id="ARBA00022553"/>
    </source>
</evidence>
<keyword evidence="6" id="KW-1185">Reference proteome</keyword>
<reference evidence="5 6" key="1">
    <citation type="submission" date="2017-05" db="EMBL/GenBank/DDBJ databases">
        <authorList>
            <person name="Varghese N."/>
            <person name="Submissions S."/>
        </authorList>
    </citation>
    <scope>NUCLEOTIDE SEQUENCE [LARGE SCALE GENOMIC DNA]</scope>
    <source>
        <strain evidence="5 6">CGMCC 1.7287</strain>
    </source>
</reference>